<dbReference type="Proteomes" id="UP000028481">
    <property type="component" value="Chromosome"/>
</dbReference>
<dbReference type="HOGENOM" id="CLU_088955_0_0_0"/>
<evidence type="ECO:0000313" key="1">
    <source>
        <dbReference type="EMBL" id="AIH03700.1"/>
    </source>
</evidence>
<gene>
    <name evidence="1" type="ORF">HL41_02155</name>
</gene>
<name>A0A075WRR6_9BACT</name>
<dbReference type="EMBL" id="CP008796">
    <property type="protein sequence ID" value="AIH03700.1"/>
    <property type="molecule type" value="Genomic_DNA"/>
</dbReference>
<accession>A0A075WRR6</accession>
<reference evidence="1 2" key="1">
    <citation type="journal article" date="2015" name="Genome Announc.">
        <title>Genome Sequence of a Sulfate-Reducing Thermophilic Bacterium, Thermodesulfobacterium commune DSM 2178T (Phylum Thermodesulfobacteria).</title>
        <authorList>
            <person name="Bhatnagar S."/>
            <person name="Badger J.H."/>
            <person name="Madupu R."/>
            <person name="Khouri H.M."/>
            <person name="O'Connor E.M."/>
            <person name="Robb F.T."/>
            <person name="Ward N.L."/>
            <person name="Eisen J.A."/>
        </authorList>
    </citation>
    <scope>NUCLEOTIDE SEQUENCE [LARGE SCALE GENOMIC DNA]</scope>
    <source>
        <strain evidence="1 2">DSM 2178</strain>
    </source>
</reference>
<sequence length="277" mass="31443">MVGSKIKKLGLVITIGSLFLNVQGIKAEDTPQPKKITGSLSGGVFNQYVFRGYELSSDSLVIQPSITLSYGGFSVNYWGNLDTHENPTQSFNPDRPNKKSFNEHDITVSYTYTRNKLSLTGGYIYYGTKYTEETEEIFFSASYDMFIKPTITIYRDIATYPGTYVNFSLSYTKNLYKNINLDLAAGFGYFKGDSNYWRTYEKSTHDYTGKKYTGFHDGKIQAIVSIPLTKNFMIQPTVQYWFPLSSKAQKKVEGKSYNPNGHLDNTWVAGVNFTLNF</sequence>
<dbReference type="eggNOG" id="ENOG50326CK">
    <property type="taxonomic scope" value="Bacteria"/>
</dbReference>
<dbReference type="STRING" id="289377.HL41_02155"/>
<organism evidence="1 2">
    <name type="scientific">Thermodesulfobacterium commune DSM 2178</name>
    <dbReference type="NCBI Taxonomy" id="289377"/>
    <lineage>
        <taxon>Bacteria</taxon>
        <taxon>Pseudomonadati</taxon>
        <taxon>Thermodesulfobacteriota</taxon>
        <taxon>Thermodesulfobacteria</taxon>
        <taxon>Thermodesulfobacteriales</taxon>
        <taxon>Thermodesulfobacteriaceae</taxon>
        <taxon>Thermodesulfobacterium</taxon>
    </lineage>
</organism>
<dbReference type="KEGG" id="tcm:HL41_02155"/>
<keyword evidence="2" id="KW-1185">Reference proteome</keyword>
<dbReference type="OrthoDB" id="9782545at2"/>
<proteinExistence type="predicted"/>
<protein>
    <submittedName>
        <fullName evidence="1">Uncharacterized protein</fullName>
    </submittedName>
</protein>
<dbReference type="RefSeq" id="WP_038059978.1">
    <property type="nucleotide sequence ID" value="NZ_CP008796.1"/>
</dbReference>
<dbReference type="AlphaFoldDB" id="A0A075WRR6"/>
<dbReference type="PaxDb" id="289377-HL41_02155"/>
<evidence type="ECO:0000313" key="2">
    <source>
        <dbReference type="Proteomes" id="UP000028481"/>
    </source>
</evidence>